<keyword evidence="6" id="KW-0862">Zinc</keyword>
<dbReference type="RefSeq" id="WP_086449966.1">
    <property type="nucleotide sequence ID" value="NZ_MSPP01000001.1"/>
</dbReference>
<dbReference type="EC" id="2.7.1.59" evidence="1"/>
<evidence type="ECO:0000256" key="5">
    <source>
        <dbReference type="ARBA" id="ARBA00022777"/>
    </source>
</evidence>
<evidence type="ECO:0000313" key="10">
    <source>
        <dbReference type="EMBL" id="OUD10315.1"/>
    </source>
</evidence>
<keyword evidence="11" id="KW-1185">Reference proteome</keyword>
<reference evidence="10 11" key="1">
    <citation type="submission" date="2016-12" db="EMBL/GenBank/DDBJ databases">
        <title>The draft genome sequence of HSLHS2.</title>
        <authorList>
            <person name="Hu D."/>
            <person name="Wang L."/>
            <person name="Shao Z."/>
        </authorList>
    </citation>
    <scope>NUCLEOTIDE SEQUENCE [LARGE SCALE GENOMIC DNA]</scope>
    <source>
        <strain evidence="10">MCCC 1A06712</strain>
    </source>
</reference>
<dbReference type="PANTHER" id="PTHR18964">
    <property type="entry name" value="ROK (REPRESSOR, ORF, KINASE) FAMILY"/>
    <property type="match status" value="1"/>
</dbReference>
<dbReference type="GO" id="GO:0046872">
    <property type="term" value="F:metal ion binding"/>
    <property type="evidence" value="ECO:0007669"/>
    <property type="project" value="UniProtKB-KW"/>
</dbReference>
<keyword evidence="7" id="KW-0067">ATP-binding</keyword>
<name>A0A251X1N6_9RHOB</name>
<organism evidence="10 11">
    <name type="scientific">Marivivens niveibacter</name>
    <dbReference type="NCBI Taxonomy" id="1930667"/>
    <lineage>
        <taxon>Bacteria</taxon>
        <taxon>Pseudomonadati</taxon>
        <taxon>Pseudomonadota</taxon>
        <taxon>Alphaproteobacteria</taxon>
        <taxon>Rhodobacterales</taxon>
        <taxon>Paracoccaceae</taxon>
        <taxon>Marivivens group</taxon>
        <taxon>Marivivens</taxon>
    </lineage>
</organism>
<dbReference type="AlphaFoldDB" id="A0A251X1N6"/>
<comment type="catalytic activity">
    <reaction evidence="9">
        <text>N-acetyl-D-glucosamine + ATP = N-acetyl-D-glucosamine 6-phosphate + ADP + H(+)</text>
        <dbReference type="Rhea" id="RHEA:17417"/>
        <dbReference type="ChEBI" id="CHEBI:15378"/>
        <dbReference type="ChEBI" id="CHEBI:30616"/>
        <dbReference type="ChEBI" id="CHEBI:57513"/>
        <dbReference type="ChEBI" id="CHEBI:456216"/>
        <dbReference type="ChEBI" id="CHEBI:506227"/>
        <dbReference type="EC" id="2.7.1.59"/>
    </reaction>
</comment>
<accession>A0A251X1N6</accession>
<evidence type="ECO:0000256" key="8">
    <source>
        <dbReference type="ARBA" id="ARBA00023277"/>
    </source>
</evidence>
<dbReference type="PANTHER" id="PTHR18964:SF162">
    <property type="entry name" value="N-ACETYL-D-GLUCOSAMINE KINASE"/>
    <property type="match status" value="1"/>
</dbReference>
<proteinExistence type="predicted"/>
<evidence type="ECO:0000256" key="4">
    <source>
        <dbReference type="ARBA" id="ARBA00022741"/>
    </source>
</evidence>
<dbReference type="Proteomes" id="UP000194664">
    <property type="component" value="Unassembled WGS sequence"/>
</dbReference>
<evidence type="ECO:0000256" key="7">
    <source>
        <dbReference type="ARBA" id="ARBA00022840"/>
    </source>
</evidence>
<comment type="caution">
    <text evidence="10">The sequence shown here is derived from an EMBL/GenBank/DDBJ whole genome shotgun (WGS) entry which is preliminary data.</text>
</comment>
<dbReference type="GO" id="GO:0045127">
    <property type="term" value="F:N-acetylglucosamine kinase activity"/>
    <property type="evidence" value="ECO:0007669"/>
    <property type="project" value="UniProtKB-EC"/>
</dbReference>
<protein>
    <recommendedName>
        <fullName evidence="1">N-acetylglucosamine kinase</fullName>
        <ecNumber evidence="1">2.7.1.59</ecNumber>
    </recommendedName>
</protein>
<gene>
    <name evidence="10" type="ORF">BVC71_02035</name>
</gene>
<evidence type="ECO:0000256" key="1">
    <source>
        <dbReference type="ARBA" id="ARBA00012122"/>
    </source>
</evidence>
<keyword evidence="2" id="KW-0808">Transferase</keyword>
<keyword evidence="5" id="KW-0418">Kinase</keyword>
<evidence type="ECO:0000256" key="9">
    <source>
        <dbReference type="ARBA" id="ARBA00049065"/>
    </source>
</evidence>
<evidence type="ECO:0000313" key="11">
    <source>
        <dbReference type="Proteomes" id="UP000194664"/>
    </source>
</evidence>
<dbReference type="Pfam" id="PF00480">
    <property type="entry name" value="ROK"/>
    <property type="match status" value="1"/>
</dbReference>
<keyword evidence="8" id="KW-0119">Carbohydrate metabolism</keyword>
<dbReference type="EMBL" id="MSPP01000001">
    <property type="protein sequence ID" value="OUD10315.1"/>
    <property type="molecule type" value="Genomic_DNA"/>
</dbReference>
<dbReference type="InterPro" id="IPR043129">
    <property type="entry name" value="ATPase_NBD"/>
</dbReference>
<evidence type="ECO:0000256" key="2">
    <source>
        <dbReference type="ARBA" id="ARBA00022679"/>
    </source>
</evidence>
<dbReference type="GO" id="GO:0005524">
    <property type="term" value="F:ATP binding"/>
    <property type="evidence" value="ECO:0007669"/>
    <property type="project" value="UniProtKB-KW"/>
</dbReference>
<dbReference type="Gene3D" id="3.30.420.40">
    <property type="match status" value="2"/>
</dbReference>
<keyword evidence="3" id="KW-0479">Metal-binding</keyword>
<evidence type="ECO:0000256" key="6">
    <source>
        <dbReference type="ARBA" id="ARBA00022833"/>
    </source>
</evidence>
<dbReference type="SUPFAM" id="SSF53067">
    <property type="entry name" value="Actin-like ATPase domain"/>
    <property type="match status" value="1"/>
</dbReference>
<evidence type="ECO:0000256" key="3">
    <source>
        <dbReference type="ARBA" id="ARBA00022723"/>
    </source>
</evidence>
<dbReference type="OrthoDB" id="9810372at2"/>
<keyword evidence="4" id="KW-0547">Nucleotide-binding</keyword>
<sequence>MTTFCGGIDLGGTKIEARLFTGPQVESHSFHRIDTPTDSFDAMVAALIEQIHWLWGQAGQDIPVGVCMPGVIDPRSGACHAANIPCNGQSIQDALHHKLGKTLPVLNDAMAFTMSEAHHGAGHGAQSVFGLIMGTGIGGGYVLSGDAAFRYNGLSVEIGHIGVPARALDRNGLPSLPCGCGKSGCYETYISGRGLENLAKHLTGSKIAAPEISDHSSCDQIMKIWADIAAECIYTAQFMLDPSAIILGGGVSRIAGVIDMIYDQFEDLRFADIPAPTIALAQHGDSSGARGAAIAAQKAAAA</sequence>
<dbReference type="InterPro" id="IPR000600">
    <property type="entry name" value="ROK"/>
</dbReference>